<evidence type="ECO:0000313" key="1">
    <source>
        <dbReference type="EMBL" id="USS40425.1"/>
    </source>
</evidence>
<dbReference type="Proteomes" id="UP001055732">
    <property type="component" value="Chromosome"/>
</dbReference>
<evidence type="ECO:0000313" key="2">
    <source>
        <dbReference type="Proteomes" id="UP001055732"/>
    </source>
</evidence>
<keyword evidence="2" id="KW-1185">Reference proteome</keyword>
<protein>
    <submittedName>
        <fullName evidence="1">Uncharacterized protein</fullName>
    </submittedName>
</protein>
<dbReference type="PROSITE" id="PS51257">
    <property type="entry name" value="PROKAR_LIPOPROTEIN"/>
    <property type="match status" value="1"/>
</dbReference>
<reference evidence="1" key="1">
    <citation type="journal article" date="1998" name="Int. J. Syst. Bacteriol. 48 Pt">
        <title>Thermococcus guaymasensis sp. nov. and Thermococcus aggregans sp. nov., two novel thermophilic archaea isolated from the Guaymas Basin hydrothermal vent site.</title>
        <authorList>
            <person name="Canganella F."/>
            <person name="Jones W.J."/>
            <person name="Gambacorta A."/>
            <person name="Antranikian G."/>
        </authorList>
    </citation>
    <scope>NUCLEOTIDE SEQUENCE</scope>
    <source>
        <strain evidence="1">TY</strain>
    </source>
</reference>
<gene>
    <name evidence="1" type="ORF">NF865_08965</name>
</gene>
<sequence length="303" mass="34145">MKKTVYSLILEVILLSTLFLGCLGGNQTTSTYKTAEENTAIGNVSDNMHQLIPSYVGYAHVYLNEPITLTFYWCYPKENLDSSTNVVVSFSRFHEIYNYERLKSINRTLLGYIPLSITMNFSRPNYQYNFGVYAKTTLLVGGTEVNESSVFVDLTIQIANITSEDVPIEFGHYNPEEVSFTKDKEVVVYAVEIRNPTEQPVEILNVSYVNTVIIPQYNISVLNFGILSASDASQVPTTPPKNLKRVLLPHEKGILVAYIYLDKDIQALYFKPKITLCIGEKDMIISGPPFSYIRITEPCSANP</sequence>
<dbReference type="EMBL" id="CP099582">
    <property type="protein sequence ID" value="USS40425.1"/>
    <property type="molecule type" value="Genomic_DNA"/>
</dbReference>
<dbReference type="RefSeq" id="WP_253304381.1">
    <property type="nucleotide sequence ID" value="NZ_CP099582.1"/>
</dbReference>
<reference evidence="1" key="2">
    <citation type="submission" date="2022-06" db="EMBL/GenBank/DDBJ databases">
        <authorList>
            <person name="Park Y.-J."/>
        </authorList>
    </citation>
    <scope>NUCLEOTIDE SEQUENCE</scope>
    <source>
        <strain evidence="1">TY</strain>
    </source>
</reference>
<name>A0A9E7MX01_THEAG</name>
<organism evidence="1 2">
    <name type="scientific">Thermococcus aggregans</name>
    <dbReference type="NCBI Taxonomy" id="110163"/>
    <lineage>
        <taxon>Archaea</taxon>
        <taxon>Methanobacteriati</taxon>
        <taxon>Methanobacteriota</taxon>
        <taxon>Thermococci</taxon>
        <taxon>Thermococcales</taxon>
        <taxon>Thermococcaceae</taxon>
        <taxon>Thermococcus</taxon>
    </lineage>
</organism>
<accession>A0A9E7MX01</accession>
<dbReference type="AlphaFoldDB" id="A0A9E7MX01"/>
<proteinExistence type="predicted"/>
<dbReference type="KEGG" id="tagg:NF865_08965"/>